<dbReference type="Proteomes" id="UP000007431">
    <property type="component" value="Unassembled WGS sequence"/>
</dbReference>
<keyword evidence="2" id="KW-1185">Reference proteome</keyword>
<name>D8PPF6_SCHCM</name>
<dbReference type="RefSeq" id="XP_003037867.1">
    <property type="nucleotide sequence ID" value="XM_003037821.1"/>
</dbReference>
<dbReference type="InParanoid" id="D8PPF6"/>
<dbReference type="VEuPathDB" id="FungiDB:SCHCODRAFT_02621709"/>
<reference evidence="1 2" key="1">
    <citation type="journal article" date="2010" name="Nat. Biotechnol.">
        <title>Genome sequence of the model mushroom Schizophyllum commune.</title>
        <authorList>
            <person name="Ohm R.A."/>
            <person name="de Jong J.F."/>
            <person name="Lugones L.G."/>
            <person name="Aerts A."/>
            <person name="Kothe E."/>
            <person name="Stajich J.E."/>
            <person name="de Vries R.P."/>
            <person name="Record E."/>
            <person name="Levasseur A."/>
            <person name="Baker S.E."/>
            <person name="Bartholomew K.A."/>
            <person name="Coutinho P.M."/>
            <person name="Erdmann S."/>
            <person name="Fowler T.J."/>
            <person name="Gathman A.C."/>
            <person name="Lombard V."/>
            <person name="Henrissat B."/>
            <person name="Knabe N."/>
            <person name="Kuees U."/>
            <person name="Lilly W.W."/>
            <person name="Lindquist E."/>
            <person name="Lucas S."/>
            <person name="Magnuson J.K."/>
            <person name="Piumi F."/>
            <person name="Raudaskoski M."/>
            <person name="Salamov A."/>
            <person name="Schmutz J."/>
            <person name="Schwarze F.W.M.R."/>
            <person name="vanKuyk P.A."/>
            <person name="Horton J.S."/>
            <person name="Grigoriev I.V."/>
            <person name="Woesten H.A.B."/>
        </authorList>
    </citation>
    <scope>NUCLEOTIDE SEQUENCE [LARGE SCALE GENOMIC DNA]</scope>
    <source>
        <strain evidence="2">H4-8 / FGSC 9210</strain>
    </source>
</reference>
<dbReference type="KEGG" id="scm:SCHCO_02621709"/>
<dbReference type="EMBL" id="GL377302">
    <property type="protein sequence ID" value="EFJ02965.1"/>
    <property type="molecule type" value="Genomic_DNA"/>
</dbReference>
<proteinExistence type="predicted"/>
<sequence>MSGTVSMLARAKQLRDEQHAILAEIQRLRIRHGQITRELSSLPLINSLPPELLAEVFMIVVAGLNLDRAGALIWYVLQVPCQVCSYWRAVARCTPALWSLLDLDYIKGMDDPVLRLQLELSGTAPLKIVSRGHKARNVRAVLSGLSSADAARIADIKVEGDGITLRDVPARELPTLASVEVILSRIYDGRALDFLAHAPAVTRLWLTTQYLCSDRQVERNTSFPDLKVLSFANLTHLSIFIHNGLPISTLFPAISRFAPSLYDFQMTANCPLMWPEKAATTIYDLPALRHLILDMYTHKLLTHITAPALEEVIVGGLEFASGDPMASLLNLLERSNELPIREFKLMEPVDTSLDTILRCFKRMPHIRRLCLEQAPYMMELMEALVCVKNKPPLLPELESLFMQFLPDSMDGMPAGPAVETAIKRLLRSRQDPRVCAGRAVAVLRELTTDVR</sequence>
<dbReference type="SUPFAM" id="SSF52047">
    <property type="entry name" value="RNI-like"/>
    <property type="match status" value="1"/>
</dbReference>
<dbReference type="PANTHER" id="PTHR38926">
    <property type="entry name" value="F-BOX DOMAIN CONTAINING PROTEIN, EXPRESSED"/>
    <property type="match status" value="1"/>
</dbReference>
<evidence type="ECO:0000313" key="1">
    <source>
        <dbReference type="EMBL" id="EFJ02965.1"/>
    </source>
</evidence>
<protein>
    <submittedName>
        <fullName evidence="1">Uncharacterized protein</fullName>
    </submittedName>
</protein>
<feature type="non-terminal residue" evidence="1">
    <location>
        <position position="451"/>
    </location>
</feature>
<organism evidence="2">
    <name type="scientific">Schizophyllum commune (strain H4-8 / FGSC 9210)</name>
    <name type="common">Split gill fungus</name>
    <dbReference type="NCBI Taxonomy" id="578458"/>
    <lineage>
        <taxon>Eukaryota</taxon>
        <taxon>Fungi</taxon>
        <taxon>Dikarya</taxon>
        <taxon>Basidiomycota</taxon>
        <taxon>Agaricomycotina</taxon>
        <taxon>Agaricomycetes</taxon>
        <taxon>Agaricomycetidae</taxon>
        <taxon>Agaricales</taxon>
        <taxon>Schizophyllaceae</taxon>
        <taxon>Schizophyllum</taxon>
    </lineage>
</organism>
<accession>D8PPF6</accession>
<dbReference type="HOGENOM" id="CLU_018544_13_1_1"/>
<dbReference type="AlphaFoldDB" id="D8PPF6"/>
<dbReference type="PANTHER" id="PTHR38926:SF5">
    <property type="entry name" value="F-BOX AND LEUCINE-RICH REPEAT PROTEIN 6"/>
    <property type="match status" value="1"/>
</dbReference>
<dbReference type="GeneID" id="9585877"/>
<gene>
    <name evidence="1" type="ORF">SCHCODRAFT_102525</name>
</gene>
<evidence type="ECO:0000313" key="2">
    <source>
        <dbReference type="Proteomes" id="UP000007431"/>
    </source>
</evidence>
<dbReference type="OrthoDB" id="2961601at2759"/>